<protein>
    <submittedName>
        <fullName evidence="1">Uncharacterized protein</fullName>
    </submittedName>
</protein>
<dbReference type="Proteomes" id="UP000024635">
    <property type="component" value="Unassembled WGS sequence"/>
</dbReference>
<proteinExistence type="predicted"/>
<reference evidence="2" key="1">
    <citation type="journal article" date="2015" name="Nat. Genet.">
        <title>The genome and transcriptome of the zoonotic hookworm Ancylostoma ceylanicum identify infection-specific gene families.</title>
        <authorList>
            <person name="Schwarz E.M."/>
            <person name="Hu Y."/>
            <person name="Antoshechkin I."/>
            <person name="Miller M.M."/>
            <person name="Sternberg P.W."/>
            <person name="Aroian R.V."/>
        </authorList>
    </citation>
    <scope>NUCLEOTIDE SEQUENCE</scope>
    <source>
        <strain evidence="2">HY135</strain>
    </source>
</reference>
<keyword evidence="2" id="KW-1185">Reference proteome</keyword>
<name>A0A016SL12_9BILA</name>
<sequence length="101" mass="11457">MISTPQLGLHCGKDRKITELVTTAKVLSLTGTASTVDHKVKHEIEYRNRMGILYNTPYPIKIPQKCKCILQLDRTYVIGYDGNKGGYLFAKLSNELTQEER</sequence>
<organism evidence="1 2">
    <name type="scientific">Ancylostoma ceylanicum</name>
    <dbReference type="NCBI Taxonomy" id="53326"/>
    <lineage>
        <taxon>Eukaryota</taxon>
        <taxon>Metazoa</taxon>
        <taxon>Ecdysozoa</taxon>
        <taxon>Nematoda</taxon>
        <taxon>Chromadorea</taxon>
        <taxon>Rhabditida</taxon>
        <taxon>Rhabditina</taxon>
        <taxon>Rhabditomorpha</taxon>
        <taxon>Strongyloidea</taxon>
        <taxon>Ancylostomatidae</taxon>
        <taxon>Ancylostomatinae</taxon>
        <taxon>Ancylostoma</taxon>
    </lineage>
</organism>
<dbReference type="Gene3D" id="2.40.50.780">
    <property type="match status" value="1"/>
</dbReference>
<accession>A0A016SL12</accession>
<dbReference type="AlphaFoldDB" id="A0A016SL12"/>
<evidence type="ECO:0000313" key="1">
    <source>
        <dbReference type="EMBL" id="EYB91335.1"/>
    </source>
</evidence>
<gene>
    <name evidence="1" type="primary">Acey_s0207.g2036</name>
    <name evidence="1" type="ORF">Y032_0207g2036</name>
</gene>
<evidence type="ECO:0000313" key="2">
    <source>
        <dbReference type="Proteomes" id="UP000024635"/>
    </source>
</evidence>
<comment type="caution">
    <text evidence="1">The sequence shown here is derived from an EMBL/GenBank/DDBJ whole genome shotgun (WGS) entry which is preliminary data.</text>
</comment>
<dbReference type="EMBL" id="JARK01001543">
    <property type="protein sequence ID" value="EYB91335.1"/>
    <property type="molecule type" value="Genomic_DNA"/>
</dbReference>